<dbReference type="Pfam" id="PF00078">
    <property type="entry name" value="RVT_1"/>
    <property type="match status" value="1"/>
</dbReference>
<evidence type="ECO:0000313" key="2">
    <source>
        <dbReference type="EMBL" id="GBM59638.1"/>
    </source>
</evidence>
<dbReference type="PANTHER" id="PTHR33064">
    <property type="entry name" value="POL PROTEIN"/>
    <property type="match status" value="1"/>
</dbReference>
<reference evidence="2 3" key="1">
    <citation type="journal article" date="2019" name="Sci. Rep.">
        <title>Orb-weaving spider Araneus ventricosus genome elucidates the spidroin gene catalogue.</title>
        <authorList>
            <person name="Kono N."/>
            <person name="Nakamura H."/>
            <person name="Ohtoshi R."/>
            <person name="Moran D.A.P."/>
            <person name="Shinohara A."/>
            <person name="Yoshida Y."/>
            <person name="Fujiwara M."/>
            <person name="Mori M."/>
            <person name="Tomita M."/>
            <person name="Arakawa K."/>
        </authorList>
    </citation>
    <scope>NUCLEOTIDE SEQUENCE [LARGE SCALE GENOMIC DNA]</scope>
</reference>
<dbReference type="AlphaFoldDB" id="A0A4Y2H4F3"/>
<evidence type="ECO:0000313" key="3">
    <source>
        <dbReference type="Proteomes" id="UP000499080"/>
    </source>
</evidence>
<protein>
    <recommendedName>
        <fullName evidence="1">Reverse transcriptase domain-containing protein</fullName>
    </recommendedName>
</protein>
<feature type="domain" description="Reverse transcriptase" evidence="1">
    <location>
        <begin position="1"/>
        <end position="79"/>
    </location>
</feature>
<accession>A0A4Y2H4F3</accession>
<dbReference type="InterPro" id="IPR043128">
    <property type="entry name" value="Rev_trsase/Diguanyl_cyclase"/>
</dbReference>
<dbReference type="SUPFAM" id="SSF56672">
    <property type="entry name" value="DNA/RNA polymerases"/>
    <property type="match status" value="1"/>
</dbReference>
<dbReference type="InterPro" id="IPR000477">
    <property type="entry name" value="RT_dom"/>
</dbReference>
<sequence>MPFGLRNAPATLQRLMDMFCRNLPVMAYLVDIIVLSPTFDQHLMDLETFFLKLKHHTFGANRNKCHFACSRVKCLGLWITSLRIEVDPDKVSAVQKIPPPRNVKHVCAILFANMFLVSKFHT</sequence>
<evidence type="ECO:0000259" key="1">
    <source>
        <dbReference type="Pfam" id="PF00078"/>
    </source>
</evidence>
<keyword evidence="3" id="KW-1185">Reference proteome</keyword>
<organism evidence="2 3">
    <name type="scientific">Araneus ventricosus</name>
    <name type="common">Orbweaver spider</name>
    <name type="synonym">Epeira ventricosa</name>
    <dbReference type="NCBI Taxonomy" id="182803"/>
    <lineage>
        <taxon>Eukaryota</taxon>
        <taxon>Metazoa</taxon>
        <taxon>Ecdysozoa</taxon>
        <taxon>Arthropoda</taxon>
        <taxon>Chelicerata</taxon>
        <taxon>Arachnida</taxon>
        <taxon>Araneae</taxon>
        <taxon>Araneomorphae</taxon>
        <taxon>Entelegynae</taxon>
        <taxon>Araneoidea</taxon>
        <taxon>Araneidae</taxon>
        <taxon>Araneus</taxon>
    </lineage>
</organism>
<dbReference type="InterPro" id="IPR043502">
    <property type="entry name" value="DNA/RNA_pol_sf"/>
</dbReference>
<name>A0A4Y2H4F3_ARAVE</name>
<dbReference type="EMBL" id="BGPR01001692">
    <property type="protein sequence ID" value="GBM59638.1"/>
    <property type="molecule type" value="Genomic_DNA"/>
</dbReference>
<dbReference type="OrthoDB" id="6432507at2759"/>
<dbReference type="InterPro" id="IPR051320">
    <property type="entry name" value="Viral_Replic_Matur_Polypro"/>
</dbReference>
<proteinExistence type="predicted"/>
<gene>
    <name evidence="2" type="ORF">AVEN_60380_1</name>
</gene>
<dbReference type="GO" id="GO:0071897">
    <property type="term" value="P:DNA biosynthetic process"/>
    <property type="evidence" value="ECO:0007669"/>
    <property type="project" value="UniProtKB-ARBA"/>
</dbReference>
<dbReference type="Proteomes" id="UP000499080">
    <property type="component" value="Unassembled WGS sequence"/>
</dbReference>
<comment type="caution">
    <text evidence="2">The sequence shown here is derived from an EMBL/GenBank/DDBJ whole genome shotgun (WGS) entry which is preliminary data.</text>
</comment>
<dbReference type="PANTHER" id="PTHR33064:SF37">
    <property type="entry name" value="RIBONUCLEASE H"/>
    <property type="match status" value="1"/>
</dbReference>
<dbReference type="Gene3D" id="3.30.70.270">
    <property type="match status" value="1"/>
</dbReference>